<dbReference type="PANTHER" id="PTHR30543:SF21">
    <property type="entry name" value="NAD(P)H-DEPENDENT FMN REDUCTASE LOT6"/>
    <property type="match status" value="1"/>
</dbReference>
<gene>
    <name evidence="2" type="ORF">K1X15_11955</name>
</gene>
<dbReference type="EMBL" id="CP080590">
    <property type="protein sequence ID" value="QYO75361.1"/>
    <property type="molecule type" value="Genomic_DNA"/>
</dbReference>
<dbReference type="Gene3D" id="3.40.50.360">
    <property type="match status" value="1"/>
</dbReference>
<feature type="domain" description="NADPH-dependent FMN reductase-like" evidence="1">
    <location>
        <begin position="5"/>
        <end position="147"/>
    </location>
</feature>
<keyword evidence="3" id="KW-1185">Reference proteome</keyword>
<dbReference type="InterPro" id="IPR029039">
    <property type="entry name" value="Flavoprotein-like_sf"/>
</dbReference>
<dbReference type="Pfam" id="PF03358">
    <property type="entry name" value="FMN_red"/>
    <property type="match status" value="1"/>
</dbReference>
<organism evidence="2 3">
    <name type="scientific">Devosia salina</name>
    <dbReference type="NCBI Taxonomy" id="2860336"/>
    <lineage>
        <taxon>Bacteria</taxon>
        <taxon>Pseudomonadati</taxon>
        <taxon>Pseudomonadota</taxon>
        <taxon>Alphaproteobacteria</taxon>
        <taxon>Hyphomicrobiales</taxon>
        <taxon>Devosiaceae</taxon>
        <taxon>Devosia</taxon>
    </lineage>
</organism>
<dbReference type="SUPFAM" id="SSF52218">
    <property type="entry name" value="Flavoproteins"/>
    <property type="match status" value="1"/>
</dbReference>
<dbReference type="RefSeq" id="WP_220303832.1">
    <property type="nucleotide sequence ID" value="NZ_CP080590.1"/>
</dbReference>
<proteinExistence type="predicted"/>
<dbReference type="PANTHER" id="PTHR30543">
    <property type="entry name" value="CHROMATE REDUCTASE"/>
    <property type="match status" value="1"/>
</dbReference>
<dbReference type="InterPro" id="IPR050712">
    <property type="entry name" value="NAD(P)H-dep_reductase"/>
</dbReference>
<sequence>MSKLKIGVIISSTRPTRFGETPAKWILDKANERPEIDAEIVDLRDFDLPFFDEMASNAWMPSQNPNAVKWQNKISQFDGFIFVVAEYNRAITGALKNAIDQAYVNWNKKVFGAVGYGTVGAARAIENLRTIGVELQMVSTRSAVHIGGADFFAVHPLGQQNKPMSDIEASIGASAKDMLDQLVWWGQATKAAREDDAAAIAEAAE</sequence>
<accession>A0ABX8WBL7</accession>
<evidence type="ECO:0000259" key="1">
    <source>
        <dbReference type="Pfam" id="PF03358"/>
    </source>
</evidence>
<dbReference type="Proteomes" id="UP000825799">
    <property type="component" value="Chromosome"/>
</dbReference>
<protein>
    <submittedName>
        <fullName evidence="2">NAD(P)H-dependent oxidoreductase</fullName>
    </submittedName>
</protein>
<evidence type="ECO:0000313" key="3">
    <source>
        <dbReference type="Proteomes" id="UP000825799"/>
    </source>
</evidence>
<reference evidence="2 3" key="1">
    <citation type="submission" date="2021-08" db="EMBL/GenBank/DDBJ databases">
        <title>Devosia salina sp. nov., isolated from the South China Sea sediment.</title>
        <authorList>
            <person name="Zhou Z."/>
        </authorList>
    </citation>
    <scope>NUCLEOTIDE SEQUENCE [LARGE SCALE GENOMIC DNA]</scope>
    <source>
        <strain evidence="2 3">SCS-3</strain>
    </source>
</reference>
<name>A0ABX8WBL7_9HYPH</name>
<dbReference type="InterPro" id="IPR005025">
    <property type="entry name" value="FMN_Rdtase-like_dom"/>
</dbReference>
<evidence type="ECO:0000313" key="2">
    <source>
        <dbReference type="EMBL" id="QYO75361.1"/>
    </source>
</evidence>